<reference evidence="4 5" key="1">
    <citation type="journal article" date="2020" name="ISME J.">
        <title>Uncovering the hidden diversity of litter-decomposition mechanisms in mushroom-forming fungi.</title>
        <authorList>
            <person name="Floudas D."/>
            <person name="Bentzer J."/>
            <person name="Ahren D."/>
            <person name="Johansson T."/>
            <person name="Persson P."/>
            <person name="Tunlid A."/>
        </authorList>
    </citation>
    <scope>NUCLEOTIDE SEQUENCE [LARGE SCALE GENOMIC DNA]</scope>
    <source>
        <strain evidence="4 5">CBS 146.42</strain>
    </source>
</reference>
<feature type="region of interest" description="Disordered" evidence="1">
    <location>
        <begin position="309"/>
        <end position="350"/>
    </location>
</feature>
<evidence type="ECO:0000256" key="1">
    <source>
        <dbReference type="SAM" id="MobiDB-lite"/>
    </source>
</evidence>
<dbReference type="AlphaFoldDB" id="A0A8H5GCU9"/>
<protein>
    <recommendedName>
        <fullName evidence="3">Thioredoxin domain-containing protein</fullName>
    </recommendedName>
</protein>
<evidence type="ECO:0000313" key="4">
    <source>
        <dbReference type="EMBL" id="KAF5362553.1"/>
    </source>
</evidence>
<keyword evidence="5" id="KW-1185">Reference proteome</keyword>
<feature type="signal peptide" evidence="2">
    <location>
        <begin position="1"/>
        <end position="19"/>
    </location>
</feature>
<dbReference type="OrthoDB" id="427280at2759"/>
<dbReference type="GO" id="GO:0005788">
    <property type="term" value="C:endoplasmic reticulum lumen"/>
    <property type="evidence" value="ECO:0007669"/>
    <property type="project" value="TreeGrafter"/>
</dbReference>
<dbReference type="Pfam" id="PF00085">
    <property type="entry name" value="Thioredoxin"/>
    <property type="match status" value="1"/>
</dbReference>
<comment type="caution">
    <text evidence="4">The sequence shown here is derived from an EMBL/GenBank/DDBJ whole genome shotgun (WGS) entry which is preliminary data.</text>
</comment>
<dbReference type="EMBL" id="JAACJO010000002">
    <property type="protein sequence ID" value="KAF5362553.1"/>
    <property type="molecule type" value="Genomic_DNA"/>
</dbReference>
<evidence type="ECO:0000259" key="3">
    <source>
        <dbReference type="Pfam" id="PF00085"/>
    </source>
</evidence>
<dbReference type="InterPro" id="IPR036249">
    <property type="entry name" value="Thioredoxin-like_sf"/>
</dbReference>
<dbReference type="Proteomes" id="UP000559027">
    <property type="component" value="Unassembled WGS sequence"/>
</dbReference>
<feature type="domain" description="Thioredoxin" evidence="3">
    <location>
        <begin position="31"/>
        <end position="117"/>
    </location>
</feature>
<dbReference type="InterPro" id="IPR013766">
    <property type="entry name" value="Thioredoxin_domain"/>
</dbReference>
<evidence type="ECO:0000256" key="2">
    <source>
        <dbReference type="SAM" id="SignalP"/>
    </source>
</evidence>
<accession>A0A8H5GCU9</accession>
<keyword evidence="2" id="KW-0732">Signal</keyword>
<dbReference type="PANTHER" id="PTHR45815">
    <property type="entry name" value="PROTEIN DISULFIDE-ISOMERASE A6"/>
    <property type="match status" value="1"/>
</dbReference>
<name>A0A8H5GCU9_9AGAR</name>
<proteinExistence type="predicted"/>
<gene>
    <name evidence="4" type="ORF">D9756_002127</name>
</gene>
<organism evidence="4 5">
    <name type="scientific">Leucocoprinus leucothites</name>
    <dbReference type="NCBI Taxonomy" id="201217"/>
    <lineage>
        <taxon>Eukaryota</taxon>
        <taxon>Fungi</taxon>
        <taxon>Dikarya</taxon>
        <taxon>Basidiomycota</taxon>
        <taxon>Agaricomycotina</taxon>
        <taxon>Agaricomycetes</taxon>
        <taxon>Agaricomycetidae</taxon>
        <taxon>Agaricales</taxon>
        <taxon>Agaricineae</taxon>
        <taxon>Agaricaceae</taxon>
        <taxon>Leucocoprinus</taxon>
    </lineage>
</organism>
<dbReference type="SUPFAM" id="SSF52833">
    <property type="entry name" value="Thioredoxin-like"/>
    <property type="match status" value="1"/>
</dbReference>
<dbReference type="PANTHER" id="PTHR45815:SF3">
    <property type="entry name" value="PROTEIN DISULFIDE-ISOMERASE A6"/>
    <property type="match status" value="1"/>
</dbReference>
<dbReference type="Gene3D" id="3.40.30.10">
    <property type="entry name" value="Glutaredoxin"/>
    <property type="match status" value="2"/>
</dbReference>
<dbReference type="GO" id="GO:0015035">
    <property type="term" value="F:protein-disulfide reductase activity"/>
    <property type="evidence" value="ECO:0007669"/>
    <property type="project" value="TreeGrafter"/>
</dbReference>
<feature type="chain" id="PRO_5034550624" description="Thioredoxin domain-containing protein" evidence="2">
    <location>
        <begin position="20"/>
        <end position="350"/>
    </location>
</feature>
<evidence type="ECO:0000313" key="5">
    <source>
        <dbReference type="Proteomes" id="UP000559027"/>
    </source>
</evidence>
<sequence length="350" mass="39046">MLSQLVLLCVMLAPSLVSADALFAEDSLVKMLGPDSFRSALEPNQTSMIAFLSPANVNNEQLASDYAKAALGLHPFVPVYAVDCGQQSNHELCEEKSIEKFPTIKLYPRGNTVPSLTYEDSNESASAFYYWASRRIPNYVTKHYQVEKIESWINENKDKHRVLLLSKDKKVPLLWTVLANKYVGQLDMAYHRDRKGKSSVKLGMEAGGKKEAKILVYPAGSTTALRYEGIQKMDSLSRFFDSMIDGGVDLKVANKVAMEEEFVPDEKELEIERRQEAQRLALAHGGFASLIDFEQAVKDGHGADYHDIHGYPGMMGEPPKKTKGQDDTVVDEPSAWSDEEEGSSRISDEL</sequence>
<dbReference type="GO" id="GO:0034976">
    <property type="term" value="P:response to endoplasmic reticulum stress"/>
    <property type="evidence" value="ECO:0007669"/>
    <property type="project" value="TreeGrafter"/>
</dbReference>